<accession>A0A7L2JAX6</accession>
<evidence type="ECO:0000256" key="1">
    <source>
        <dbReference type="SAM" id="Phobius"/>
    </source>
</evidence>
<dbReference type="OrthoDB" id="9633697at2759"/>
<feature type="non-terminal residue" evidence="2">
    <location>
        <position position="76"/>
    </location>
</feature>
<sequence length="76" mass="8991">MSKLREELEKQKREREAQQGWYESWFNHSPWLTLLLSTIVGPLVVLILTLTFGPRLLNKFIALVKSWLEEAHLMLL</sequence>
<keyword evidence="1" id="KW-0472">Membrane</keyword>
<keyword evidence="1" id="KW-1133">Transmembrane helix</keyword>
<protein>
    <submittedName>
        <fullName evidence="2">ENV1 protein</fullName>
    </submittedName>
</protein>
<reference evidence="2 3" key="1">
    <citation type="submission" date="2019-09" db="EMBL/GenBank/DDBJ databases">
        <title>Bird 10,000 Genomes (B10K) Project - Family phase.</title>
        <authorList>
            <person name="Zhang G."/>
        </authorList>
    </citation>
    <scope>NUCLEOTIDE SEQUENCE [LARGE SCALE GENOMIC DNA]</scope>
    <source>
        <strain evidence="2">B10K-DU-001-77</strain>
        <tissue evidence="2">Muscle</tissue>
    </source>
</reference>
<dbReference type="InterPro" id="IPR018154">
    <property type="entry name" value="TLV/ENV_coat_polyprotein"/>
</dbReference>
<name>A0A7L2JAX6_CINMU</name>
<dbReference type="AlphaFoldDB" id="A0A7L2JAX6"/>
<proteinExistence type="predicted"/>
<organism evidence="2 3">
    <name type="scientific">Cinclus mexicanus</name>
    <name type="common">American dipper</name>
    <dbReference type="NCBI Taxonomy" id="161649"/>
    <lineage>
        <taxon>Eukaryota</taxon>
        <taxon>Metazoa</taxon>
        <taxon>Chordata</taxon>
        <taxon>Craniata</taxon>
        <taxon>Vertebrata</taxon>
        <taxon>Euteleostomi</taxon>
        <taxon>Archelosauria</taxon>
        <taxon>Archosauria</taxon>
        <taxon>Dinosauria</taxon>
        <taxon>Saurischia</taxon>
        <taxon>Theropoda</taxon>
        <taxon>Coelurosauria</taxon>
        <taxon>Aves</taxon>
        <taxon>Neognathae</taxon>
        <taxon>Neoaves</taxon>
        <taxon>Telluraves</taxon>
        <taxon>Australaves</taxon>
        <taxon>Passeriformes</taxon>
        <taxon>Cinclidae</taxon>
        <taxon>Cinclus</taxon>
    </lineage>
</organism>
<evidence type="ECO:0000313" key="3">
    <source>
        <dbReference type="Proteomes" id="UP000590623"/>
    </source>
</evidence>
<feature type="non-terminal residue" evidence="2">
    <location>
        <position position="1"/>
    </location>
</feature>
<comment type="caution">
    <text evidence="2">The sequence shown here is derived from an EMBL/GenBank/DDBJ whole genome shotgun (WGS) entry which is preliminary data.</text>
</comment>
<keyword evidence="1" id="KW-0812">Transmembrane</keyword>
<gene>
    <name evidence="2" type="primary">Env1_1</name>
    <name evidence="2" type="ORF">CINMEX_R14987</name>
</gene>
<keyword evidence="3" id="KW-1185">Reference proteome</keyword>
<evidence type="ECO:0000313" key="2">
    <source>
        <dbReference type="EMBL" id="NXR20818.1"/>
    </source>
</evidence>
<feature type="transmembrane region" description="Helical" evidence="1">
    <location>
        <begin position="31"/>
        <end position="52"/>
    </location>
</feature>
<dbReference type="EMBL" id="VWYM01009307">
    <property type="protein sequence ID" value="NXR20818.1"/>
    <property type="molecule type" value="Genomic_DNA"/>
</dbReference>
<dbReference type="Pfam" id="PF00429">
    <property type="entry name" value="TLV_coat"/>
    <property type="match status" value="1"/>
</dbReference>
<dbReference type="Proteomes" id="UP000590623">
    <property type="component" value="Unassembled WGS sequence"/>
</dbReference>